<dbReference type="NCBIfam" id="TIGR04066">
    <property type="entry name" value="nat_prod_clost"/>
    <property type="match status" value="1"/>
</dbReference>
<accession>A0A4U7JGV1</accession>
<dbReference type="AlphaFoldDB" id="A0A4U7JGV1"/>
<dbReference type="Gene3D" id="3.40.50.300">
    <property type="entry name" value="P-loop containing nucleotide triphosphate hydrolases"/>
    <property type="match status" value="1"/>
</dbReference>
<evidence type="ECO:0000313" key="2">
    <source>
        <dbReference type="Proteomes" id="UP000306409"/>
    </source>
</evidence>
<dbReference type="RefSeq" id="WP_137697671.1">
    <property type="nucleotide sequence ID" value="NZ_CP061336.1"/>
</dbReference>
<proteinExistence type="predicted"/>
<protein>
    <submittedName>
        <fullName evidence="1">TIGR04066 family peptide maturation system protein</fullName>
    </submittedName>
</protein>
<dbReference type="OrthoDB" id="5464925at2"/>
<dbReference type="InterPro" id="IPR023823">
    <property type="entry name" value="CHP04066_peptide_maturation"/>
</dbReference>
<gene>
    <name evidence="1" type="ORF">EHE19_001945</name>
</gene>
<dbReference type="KEGG" id="rher:EHE19_001945"/>
<evidence type="ECO:0000313" key="1">
    <source>
        <dbReference type="EMBL" id="QNU67327.1"/>
    </source>
</evidence>
<dbReference type="InterPro" id="IPR027417">
    <property type="entry name" value="P-loop_NTPase"/>
</dbReference>
<keyword evidence="2" id="KW-1185">Reference proteome</keyword>
<name>A0A4U7JGV1_9FIRM</name>
<dbReference type="EMBL" id="CP061336">
    <property type="protein sequence ID" value="QNU67327.1"/>
    <property type="molecule type" value="Genomic_DNA"/>
</dbReference>
<sequence length="375" mass="43233">MVKNERLLIYPYNIQFSPILRHKDLLKGYEISCLVSPNGWGYTGKDAGIADNGPDIGMTVSSDFEDSLGLCDTVVFIDSYFPLDFKKNIYNKIKMAIKSKKNIICFLQLETNIITELECICRYEGVYFKYYGRSQDVLADNIYIENENIEEINTPIVFVIGLAERTNKFEIQLALREKIHELGYKISQVGTRTYCDMMGFHSFPSFMLESNISEVNKILMFNRFIKKIEDTENPDIIIIGVPGGIMPYNSTYTNKFGILAFEVSQAVLPDFVIFSMFYEDYKVDGFEFYNNSLKYKLGFNIDIFNIANAQFDWVRAYEEKRISHISLDYKAISEKNKGYSQSNIPVLNILDENDSDKIAKLLIEKLSKYGDVEIV</sequence>
<dbReference type="Proteomes" id="UP000306409">
    <property type="component" value="Chromosome"/>
</dbReference>
<reference evidence="1 2" key="1">
    <citation type="submission" date="2020-09" db="EMBL/GenBank/DDBJ databases">
        <title>Characterization and genome sequencing of Ruminiclostridium sp. nov. MA18.</title>
        <authorList>
            <person name="Rettenmaier R."/>
            <person name="Kowollik M.-L."/>
            <person name="Liebl W."/>
            <person name="Zverlov V."/>
        </authorList>
    </citation>
    <scope>NUCLEOTIDE SEQUENCE [LARGE SCALE GENOMIC DNA]</scope>
    <source>
        <strain evidence="1 2">MA18</strain>
    </source>
</reference>
<organism evidence="1 2">
    <name type="scientific">Ruminiclostridium herbifermentans</name>
    <dbReference type="NCBI Taxonomy" id="2488810"/>
    <lineage>
        <taxon>Bacteria</taxon>
        <taxon>Bacillati</taxon>
        <taxon>Bacillota</taxon>
        <taxon>Clostridia</taxon>
        <taxon>Eubacteriales</taxon>
        <taxon>Oscillospiraceae</taxon>
        <taxon>Ruminiclostridium</taxon>
    </lineage>
</organism>